<feature type="region of interest" description="Disordered" evidence="1">
    <location>
        <begin position="51"/>
        <end position="120"/>
    </location>
</feature>
<accession>A0A1R3HI34</accession>
<proteinExistence type="predicted"/>
<gene>
    <name evidence="2" type="ORF">CCACVL1_19146</name>
</gene>
<keyword evidence="3" id="KW-1185">Reference proteome</keyword>
<dbReference type="Gramene" id="OMO70016">
    <property type="protein sequence ID" value="OMO70016"/>
    <property type="gene ID" value="CCACVL1_19146"/>
</dbReference>
<dbReference type="AlphaFoldDB" id="A0A1R3HI34"/>
<organism evidence="2 3">
    <name type="scientific">Corchorus capsularis</name>
    <name type="common">Jute</name>
    <dbReference type="NCBI Taxonomy" id="210143"/>
    <lineage>
        <taxon>Eukaryota</taxon>
        <taxon>Viridiplantae</taxon>
        <taxon>Streptophyta</taxon>
        <taxon>Embryophyta</taxon>
        <taxon>Tracheophyta</taxon>
        <taxon>Spermatophyta</taxon>
        <taxon>Magnoliopsida</taxon>
        <taxon>eudicotyledons</taxon>
        <taxon>Gunneridae</taxon>
        <taxon>Pentapetalae</taxon>
        <taxon>rosids</taxon>
        <taxon>malvids</taxon>
        <taxon>Malvales</taxon>
        <taxon>Malvaceae</taxon>
        <taxon>Grewioideae</taxon>
        <taxon>Apeibeae</taxon>
        <taxon>Corchorus</taxon>
    </lineage>
</organism>
<dbReference type="EMBL" id="AWWV01011880">
    <property type="protein sequence ID" value="OMO70016.1"/>
    <property type="molecule type" value="Genomic_DNA"/>
</dbReference>
<dbReference type="Proteomes" id="UP000188268">
    <property type="component" value="Unassembled WGS sequence"/>
</dbReference>
<name>A0A1R3HI34_COCAP</name>
<comment type="caution">
    <text evidence="2">The sequence shown here is derived from an EMBL/GenBank/DDBJ whole genome shotgun (WGS) entry which is preliminary data.</text>
</comment>
<protein>
    <submittedName>
        <fullName evidence="2">Uncharacterized protein</fullName>
    </submittedName>
</protein>
<sequence>MQQAHDQKADFVVPSFESEATPHFTVSWSNMWAKVGGENIAELAKRLHFPPESVEPSFKKKKEAQETNKGSAKNHAKKNFVEPTVPLEASPLQAIKPSAETSKSLAASMGPTDLTGQAADRSLGRFKPWIGYKNHA</sequence>
<reference evidence="2 3" key="1">
    <citation type="submission" date="2013-09" db="EMBL/GenBank/DDBJ databases">
        <title>Corchorus capsularis genome sequencing.</title>
        <authorList>
            <person name="Alam M."/>
            <person name="Haque M.S."/>
            <person name="Islam M.S."/>
            <person name="Emdad E.M."/>
            <person name="Islam M.M."/>
            <person name="Ahmed B."/>
            <person name="Halim A."/>
            <person name="Hossen Q.M.M."/>
            <person name="Hossain M.Z."/>
            <person name="Ahmed R."/>
            <person name="Khan M.M."/>
            <person name="Islam R."/>
            <person name="Rashid M.M."/>
            <person name="Khan S.A."/>
            <person name="Rahman M.S."/>
            <person name="Alam M."/>
        </authorList>
    </citation>
    <scope>NUCLEOTIDE SEQUENCE [LARGE SCALE GENOMIC DNA]</scope>
    <source>
        <strain evidence="3">cv. CVL-1</strain>
        <tissue evidence="2">Whole seedling</tissue>
    </source>
</reference>
<evidence type="ECO:0000313" key="3">
    <source>
        <dbReference type="Proteomes" id="UP000188268"/>
    </source>
</evidence>
<evidence type="ECO:0000313" key="2">
    <source>
        <dbReference type="EMBL" id="OMO70016.1"/>
    </source>
</evidence>
<evidence type="ECO:0000256" key="1">
    <source>
        <dbReference type="SAM" id="MobiDB-lite"/>
    </source>
</evidence>